<accession>A0A0F9E2L3</accession>
<comment type="caution">
    <text evidence="1">The sequence shown here is derived from an EMBL/GenBank/DDBJ whole genome shotgun (WGS) entry which is preliminary data.</text>
</comment>
<dbReference type="AlphaFoldDB" id="A0A0F9E2L3"/>
<organism evidence="1">
    <name type="scientific">marine sediment metagenome</name>
    <dbReference type="NCBI Taxonomy" id="412755"/>
    <lineage>
        <taxon>unclassified sequences</taxon>
        <taxon>metagenomes</taxon>
        <taxon>ecological metagenomes</taxon>
    </lineage>
</organism>
<gene>
    <name evidence="1" type="ORF">LCGC14_2206100</name>
</gene>
<dbReference type="EMBL" id="LAZR01029174">
    <property type="protein sequence ID" value="KKL60361.1"/>
    <property type="molecule type" value="Genomic_DNA"/>
</dbReference>
<feature type="non-terminal residue" evidence="1">
    <location>
        <position position="1"/>
    </location>
</feature>
<evidence type="ECO:0000313" key="1">
    <source>
        <dbReference type="EMBL" id="KKL60361.1"/>
    </source>
</evidence>
<name>A0A0F9E2L3_9ZZZZ</name>
<proteinExistence type="predicted"/>
<reference evidence="1" key="1">
    <citation type="journal article" date="2015" name="Nature">
        <title>Complex archaea that bridge the gap between prokaryotes and eukaryotes.</title>
        <authorList>
            <person name="Spang A."/>
            <person name="Saw J.H."/>
            <person name="Jorgensen S.L."/>
            <person name="Zaremba-Niedzwiedzka K."/>
            <person name="Martijn J."/>
            <person name="Lind A.E."/>
            <person name="van Eijk R."/>
            <person name="Schleper C."/>
            <person name="Guy L."/>
            <person name="Ettema T.J."/>
        </authorList>
    </citation>
    <scope>NUCLEOTIDE SEQUENCE</scope>
</reference>
<protein>
    <submittedName>
        <fullName evidence="1">Uncharacterized protein</fullName>
    </submittedName>
</protein>
<sequence>QFFVGFRMGLEELQEEQKEWSDHGRQAAKDFARDASSSIATFINPLKDDFLEIDSLFSSMLSSMVGSLTKSVAEMAVQWGIGAISRAGANFGWWDSGAWKIARDQVGMVHKDEMIVPAETARVLRGEGTGPTFSADTAFGGRNPEFAKDFATGAMKTHGLFSLEGLGHYAAGNITLDRLVKGITDPRAIMGNVMTGGLTNAIPNALGLQGKWADFGQTFFGMLSGASFGPAGAIVGAVFGSALMDRIGDALNMRENELLRNFFEGAFGNVMGGNAFKSFNKSMAVLGTGGGGAGGFGGGFSSMGAADVSNTFGGGSEALAKHGGIFSGPESGYPATLHGTERIFSEADNERLIAAINKIGGGVTINAPLVKIEGNLIADQATFDDFIVKINDALFKFAEMGY</sequence>